<keyword evidence="2" id="KW-0813">Transport</keyword>
<dbReference type="Proteomes" id="UP001201262">
    <property type="component" value="Unassembled WGS sequence"/>
</dbReference>
<evidence type="ECO:0000256" key="6">
    <source>
        <dbReference type="SAM" id="Phobius"/>
    </source>
</evidence>
<dbReference type="FunFam" id="1.20.1510.10:FF:000005">
    <property type="entry name" value="Putative Cation diffusion facilitator 1"/>
    <property type="match status" value="1"/>
</dbReference>
<evidence type="ECO:0000259" key="8">
    <source>
        <dbReference type="Pfam" id="PF16916"/>
    </source>
</evidence>
<evidence type="ECO:0000313" key="10">
    <source>
        <dbReference type="Proteomes" id="UP001201262"/>
    </source>
</evidence>
<feature type="transmembrane region" description="Helical" evidence="6">
    <location>
        <begin position="259"/>
        <end position="279"/>
    </location>
</feature>
<feature type="domain" description="Cation efflux protein cytoplasmic" evidence="8">
    <location>
        <begin position="362"/>
        <end position="425"/>
    </location>
</feature>
<feature type="transmembrane region" description="Helical" evidence="6">
    <location>
        <begin position="149"/>
        <end position="170"/>
    </location>
</feature>
<dbReference type="Pfam" id="PF16916">
    <property type="entry name" value="ZT_dimer"/>
    <property type="match status" value="1"/>
</dbReference>
<dbReference type="Gene3D" id="1.20.1510.10">
    <property type="entry name" value="Cation efflux protein transmembrane domain"/>
    <property type="match status" value="1"/>
</dbReference>
<dbReference type="AlphaFoldDB" id="A0AAD4PX68"/>
<keyword evidence="4 6" id="KW-1133">Transmembrane helix</keyword>
<dbReference type="SUPFAM" id="SSF161111">
    <property type="entry name" value="Cation efflux protein transmembrane domain-like"/>
    <property type="match status" value="1"/>
</dbReference>
<dbReference type="InterPro" id="IPR050291">
    <property type="entry name" value="CDF_Transporter"/>
</dbReference>
<feature type="domain" description="Cation efflux protein transmembrane" evidence="7">
    <location>
        <begin position="154"/>
        <end position="345"/>
    </location>
</feature>
<dbReference type="PANTHER" id="PTHR43840:SF12">
    <property type="entry name" value="CATION DIFFUSION FACILITATOR 1 (AFU_ORTHOLOGUE AFUA_1G14440)"/>
    <property type="match status" value="1"/>
</dbReference>
<dbReference type="GeneID" id="70239819"/>
<dbReference type="EMBL" id="JAJTJA010000005">
    <property type="protein sequence ID" value="KAH8698997.1"/>
    <property type="molecule type" value="Genomic_DNA"/>
</dbReference>
<evidence type="ECO:0000313" key="9">
    <source>
        <dbReference type="EMBL" id="KAH8698997.1"/>
    </source>
</evidence>
<dbReference type="PANTHER" id="PTHR43840">
    <property type="entry name" value="MITOCHONDRIAL METAL TRANSPORTER 1-RELATED"/>
    <property type="match status" value="1"/>
</dbReference>
<evidence type="ECO:0000256" key="1">
    <source>
        <dbReference type="ARBA" id="ARBA00004141"/>
    </source>
</evidence>
<evidence type="ECO:0000259" key="7">
    <source>
        <dbReference type="Pfam" id="PF01545"/>
    </source>
</evidence>
<proteinExistence type="predicted"/>
<reference evidence="9" key="1">
    <citation type="submission" date="2021-12" db="EMBL/GenBank/DDBJ databases">
        <title>Convergent genome expansion in fungi linked to evolution of root-endophyte symbiosis.</title>
        <authorList>
            <consortium name="DOE Joint Genome Institute"/>
            <person name="Ke Y.-H."/>
            <person name="Bonito G."/>
            <person name="Liao H.-L."/>
            <person name="Looney B."/>
            <person name="Rojas-Flechas A."/>
            <person name="Nash J."/>
            <person name="Hameed K."/>
            <person name="Schadt C."/>
            <person name="Martin F."/>
            <person name="Crous P.W."/>
            <person name="Miettinen O."/>
            <person name="Magnuson J.K."/>
            <person name="Labbe J."/>
            <person name="Jacobson D."/>
            <person name="Doktycz M.J."/>
            <person name="Veneault-Fourrey C."/>
            <person name="Kuo A."/>
            <person name="Mondo S."/>
            <person name="Calhoun S."/>
            <person name="Riley R."/>
            <person name="Ohm R."/>
            <person name="LaButti K."/>
            <person name="Andreopoulos B."/>
            <person name="Pangilinan J."/>
            <person name="Nolan M."/>
            <person name="Tritt A."/>
            <person name="Clum A."/>
            <person name="Lipzen A."/>
            <person name="Daum C."/>
            <person name="Barry K."/>
            <person name="Grigoriev I.V."/>
            <person name="Vilgalys R."/>
        </authorList>
    </citation>
    <scope>NUCLEOTIDE SEQUENCE</scope>
    <source>
        <strain evidence="9">PMI_201</strain>
    </source>
</reference>
<keyword evidence="3 6" id="KW-0812">Transmembrane</keyword>
<name>A0AAD4PX68_9EURO</name>
<dbReference type="InterPro" id="IPR027470">
    <property type="entry name" value="Cation_efflux_CTD"/>
</dbReference>
<dbReference type="Pfam" id="PF01545">
    <property type="entry name" value="Cation_efflux"/>
    <property type="match status" value="1"/>
</dbReference>
<keyword evidence="5 6" id="KW-0472">Membrane</keyword>
<accession>A0AAD4PX68</accession>
<comment type="subcellular location">
    <subcellularLocation>
        <location evidence="1">Membrane</location>
        <topology evidence="1">Multi-pass membrane protein</topology>
    </subcellularLocation>
</comment>
<protein>
    <submittedName>
        <fullName evidence="9">Cation diffusion facilitator 1</fullName>
    </submittedName>
</protein>
<dbReference type="GO" id="GO:0008324">
    <property type="term" value="F:monoatomic cation transmembrane transporter activity"/>
    <property type="evidence" value="ECO:0007669"/>
    <property type="project" value="InterPro"/>
</dbReference>
<organism evidence="9 10">
    <name type="scientific">Talaromyces proteolyticus</name>
    <dbReference type="NCBI Taxonomy" id="1131652"/>
    <lineage>
        <taxon>Eukaryota</taxon>
        <taxon>Fungi</taxon>
        <taxon>Dikarya</taxon>
        <taxon>Ascomycota</taxon>
        <taxon>Pezizomycotina</taxon>
        <taxon>Eurotiomycetes</taxon>
        <taxon>Eurotiomycetidae</taxon>
        <taxon>Eurotiales</taxon>
        <taxon>Trichocomaceae</taxon>
        <taxon>Talaromyces</taxon>
        <taxon>Talaromyces sect. Bacilispori</taxon>
    </lineage>
</organism>
<dbReference type="GO" id="GO:0016020">
    <property type="term" value="C:membrane"/>
    <property type="evidence" value="ECO:0007669"/>
    <property type="project" value="UniProtKB-SubCell"/>
</dbReference>
<dbReference type="RefSeq" id="XP_046073461.1">
    <property type="nucleotide sequence ID" value="XM_046209532.1"/>
</dbReference>
<dbReference type="GO" id="GO:0098771">
    <property type="term" value="P:inorganic ion homeostasis"/>
    <property type="evidence" value="ECO:0007669"/>
    <property type="project" value="UniProtKB-ARBA"/>
</dbReference>
<feature type="transmembrane region" description="Helical" evidence="6">
    <location>
        <begin position="315"/>
        <end position="334"/>
    </location>
</feature>
<evidence type="ECO:0000256" key="5">
    <source>
        <dbReference type="ARBA" id="ARBA00023136"/>
    </source>
</evidence>
<sequence>MDDPHLRHAISLHPHPFQSQSARGSPSRSTPVLTVIEGRDPSLPGRVITPLDEEGSLPPRYTPINDPLQLASKIKTAEEIKQIKANTSRKRDKITPSFIANRIRLTSSGKLQEFYETQNENIERFLTPVEEHVRVAKELNKQNQMKYKIAVWGSFMANIVLSVIQVYGAVSSGSLSLFTTMADAIFDPMSNLTLLLSNKAVSRVDPRKFPAGKARIETAGNICFCFLMTAVSFIIIAFAVRELSQGSDEETSKFHLPSVIAVAVAFATKFSLFLYCWALRNQFSQVRILWEDHRNDLFINGFGILTSVGGSKLRWWIDPMGAVILSVLVSFLWLRTAYSEFQLLIGVTADTQMQQLITYISMTHSPMINAIDTVRAYTSGPRLLVEVDVVMDPSASLMATHDVAEELQIKLESLPDIERAYVHVDYETTHKPEHFLKKEL</sequence>
<dbReference type="FunFam" id="3.30.70.1350:FF:000003">
    <property type="entry name" value="Cation diffusion facilitator 1"/>
    <property type="match status" value="1"/>
</dbReference>
<feature type="transmembrane region" description="Helical" evidence="6">
    <location>
        <begin position="218"/>
        <end position="239"/>
    </location>
</feature>
<evidence type="ECO:0000256" key="4">
    <source>
        <dbReference type="ARBA" id="ARBA00022989"/>
    </source>
</evidence>
<dbReference type="InterPro" id="IPR027469">
    <property type="entry name" value="Cation_efflux_TMD_sf"/>
</dbReference>
<gene>
    <name evidence="9" type="ORF">BGW36DRAFT_153430</name>
</gene>
<evidence type="ECO:0000256" key="2">
    <source>
        <dbReference type="ARBA" id="ARBA00022448"/>
    </source>
</evidence>
<dbReference type="SUPFAM" id="SSF160240">
    <property type="entry name" value="Cation efflux protein cytoplasmic domain-like"/>
    <property type="match status" value="1"/>
</dbReference>
<dbReference type="Gene3D" id="3.30.70.1350">
    <property type="entry name" value="Cation efflux protein, cytoplasmic domain"/>
    <property type="match status" value="1"/>
</dbReference>
<evidence type="ECO:0000256" key="3">
    <source>
        <dbReference type="ARBA" id="ARBA00022692"/>
    </source>
</evidence>
<keyword evidence="10" id="KW-1185">Reference proteome</keyword>
<comment type="caution">
    <text evidence="9">The sequence shown here is derived from an EMBL/GenBank/DDBJ whole genome shotgun (WGS) entry which is preliminary data.</text>
</comment>
<dbReference type="GO" id="GO:0030003">
    <property type="term" value="P:intracellular monoatomic cation homeostasis"/>
    <property type="evidence" value="ECO:0007669"/>
    <property type="project" value="UniProtKB-ARBA"/>
</dbReference>
<dbReference type="InterPro" id="IPR002524">
    <property type="entry name" value="Cation_efflux"/>
</dbReference>
<dbReference type="InterPro" id="IPR036837">
    <property type="entry name" value="Cation_efflux_CTD_sf"/>
</dbReference>
<dbReference type="NCBIfam" id="TIGR01297">
    <property type="entry name" value="CDF"/>
    <property type="match status" value="1"/>
</dbReference>
<feature type="transmembrane region" description="Helical" evidence="6">
    <location>
        <begin position="176"/>
        <end position="197"/>
    </location>
</feature>
<dbReference type="InterPro" id="IPR058533">
    <property type="entry name" value="Cation_efflux_TM"/>
</dbReference>